<sequence>MQTRPRSVQVGFHPIPCLSTSSPSSPLCQPLFAATTVLRSTQHDTVLIVLPCLLVYYLSTPPYQCVMQRRREPSGDKRHPSCILLHTNLSLPLDFVLRICCVCYVDPLIPGRLAFSSFLRTTYVHSSSVLLAGLLVPDQLYPMNGSRLGSTEVVCAQTGRGMLAALESTSDSVLIPRTTIVLPLDLRR</sequence>
<dbReference type="AlphaFoldDB" id="A0A9P9JFE5"/>
<proteinExistence type="predicted"/>
<protein>
    <submittedName>
        <fullName evidence="1">Uncharacterized protein</fullName>
    </submittedName>
</protein>
<reference evidence="1" key="1">
    <citation type="journal article" date="2021" name="Nat. Commun.">
        <title>Genetic determinants of endophytism in the Arabidopsis root mycobiome.</title>
        <authorList>
            <person name="Mesny F."/>
            <person name="Miyauchi S."/>
            <person name="Thiergart T."/>
            <person name="Pickel B."/>
            <person name="Atanasova L."/>
            <person name="Karlsson M."/>
            <person name="Huettel B."/>
            <person name="Barry K.W."/>
            <person name="Haridas S."/>
            <person name="Chen C."/>
            <person name="Bauer D."/>
            <person name="Andreopoulos W."/>
            <person name="Pangilinan J."/>
            <person name="LaButti K."/>
            <person name="Riley R."/>
            <person name="Lipzen A."/>
            <person name="Clum A."/>
            <person name="Drula E."/>
            <person name="Henrissat B."/>
            <person name="Kohler A."/>
            <person name="Grigoriev I.V."/>
            <person name="Martin F.M."/>
            <person name="Hacquard S."/>
        </authorList>
    </citation>
    <scope>NUCLEOTIDE SEQUENCE</scope>
    <source>
        <strain evidence="1">MPI-CAGE-AT-0021</strain>
    </source>
</reference>
<dbReference type="EMBL" id="JAGMUU010000003">
    <property type="protein sequence ID" value="KAH7158239.1"/>
    <property type="molecule type" value="Genomic_DNA"/>
</dbReference>
<gene>
    <name evidence="1" type="ORF">B0J13DRAFT_192011</name>
</gene>
<comment type="caution">
    <text evidence="1">The sequence shown here is derived from an EMBL/GenBank/DDBJ whole genome shotgun (WGS) entry which is preliminary data.</text>
</comment>
<dbReference type="Proteomes" id="UP000717696">
    <property type="component" value="Unassembled WGS sequence"/>
</dbReference>
<accession>A0A9P9JFE5</accession>
<keyword evidence="2" id="KW-1185">Reference proteome</keyword>
<name>A0A9P9JFE5_9HYPO</name>
<organism evidence="1 2">
    <name type="scientific">Dactylonectria estremocensis</name>
    <dbReference type="NCBI Taxonomy" id="1079267"/>
    <lineage>
        <taxon>Eukaryota</taxon>
        <taxon>Fungi</taxon>
        <taxon>Dikarya</taxon>
        <taxon>Ascomycota</taxon>
        <taxon>Pezizomycotina</taxon>
        <taxon>Sordariomycetes</taxon>
        <taxon>Hypocreomycetidae</taxon>
        <taxon>Hypocreales</taxon>
        <taxon>Nectriaceae</taxon>
        <taxon>Dactylonectria</taxon>
    </lineage>
</organism>
<evidence type="ECO:0000313" key="1">
    <source>
        <dbReference type="EMBL" id="KAH7158239.1"/>
    </source>
</evidence>
<evidence type="ECO:0000313" key="2">
    <source>
        <dbReference type="Proteomes" id="UP000717696"/>
    </source>
</evidence>